<dbReference type="EMBL" id="JAIUJR010000002">
    <property type="protein sequence ID" value="MCA0131890.1"/>
    <property type="molecule type" value="Genomic_DNA"/>
</dbReference>
<dbReference type="Pfam" id="PF20409">
    <property type="entry name" value="SnoaL_5"/>
    <property type="match status" value="1"/>
</dbReference>
<gene>
    <name evidence="2" type="ORF">LBU54_04790</name>
</gene>
<evidence type="ECO:0000259" key="1">
    <source>
        <dbReference type="Pfam" id="PF20409"/>
    </source>
</evidence>
<proteinExistence type="predicted"/>
<protein>
    <submittedName>
        <fullName evidence="2">Nuclear transport factor 2 family protein</fullName>
    </submittedName>
</protein>
<organism evidence="2 3">
    <name type="scientific">Winogradskyella alexanderae</name>
    <dbReference type="NCBI Taxonomy" id="2877123"/>
    <lineage>
        <taxon>Bacteria</taxon>
        <taxon>Pseudomonadati</taxon>
        <taxon>Bacteroidota</taxon>
        <taxon>Flavobacteriia</taxon>
        <taxon>Flavobacteriales</taxon>
        <taxon>Flavobacteriaceae</taxon>
        <taxon>Winogradskyella</taxon>
    </lineage>
</organism>
<accession>A0ABS7XPG6</accession>
<reference evidence="3" key="1">
    <citation type="submission" date="2023-07" db="EMBL/GenBank/DDBJ databases">
        <authorList>
            <person name="Yue Y."/>
        </authorList>
    </citation>
    <scope>NUCLEOTIDE SEQUENCE [LARGE SCALE GENOMIC DNA]</scope>
    <source>
        <strain evidence="3">D23</strain>
    </source>
</reference>
<evidence type="ECO:0000313" key="3">
    <source>
        <dbReference type="Proteomes" id="UP001198901"/>
    </source>
</evidence>
<dbReference type="InterPro" id="IPR046860">
    <property type="entry name" value="SnoaL_5"/>
</dbReference>
<comment type="caution">
    <text evidence="2">The sequence shown here is derived from an EMBL/GenBank/DDBJ whole genome shotgun (WGS) entry which is preliminary data.</text>
</comment>
<feature type="domain" description="SnoaL-like" evidence="1">
    <location>
        <begin position="1"/>
        <end position="118"/>
    </location>
</feature>
<dbReference type="Proteomes" id="UP001198901">
    <property type="component" value="Unassembled WGS sequence"/>
</dbReference>
<dbReference type="RefSeq" id="WP_224526605.1">
    <property type="nucleotide sequence ID" value="NZ_JAIUJR010000002.1"/>
</dbReference>
<name>A0ABS7XPG6_9FLAO</name>
<evidence type="ECO:0000313" key="2">
    <source>
        <dbReference type="EMBL" id="MCA0131890.1"/>
    </source>
</evidence>
<sequence>MNTWDVASKWHRLCTEGKNLECIEELYDKNISSTEMPGMPRFSVTTGKQSVWNKNKEWFDNVKELHSSSFTEPIVAGRHFTSKLEFDITFKDRGRQQMEEIGIWEVKNGKIVSEQFFYMM</sequence>
<dbReference type="SUPFAM" id="SSF54427">
    <property type="entry name" value="NTF2-like"/>
    <property type="match status" value="1"/>
</dbReference>
<keyword evidence="3" id="KW-1185">Reference proteome</keyword>
<dbReference type="InterPro" id="IPR032710">
    <property type="entry name" value="NTF2-like_dom_sf"/>
</dbReference>
<dbReference type="Gene3D" id="3.10.450.50">
    <property type="match status" value="1"/>
</dbReference>